<dbReference type="Proteomes" id="UP001218362">
    <property type="component" value="Chromosome"/>
</dbReference>
<dbReference type="InterPro" id="IPR036465">
    <property type="entry name" value="vWFA_dom_sf"/>
</dbReference>
<dbReference type="InterPro" id="IPR051928">
    <property type="entry name" value="NorD/CobT"/>
</dbReference>
<dbReference type="KEGG" id="acob:P0Y56_01740"/>
<evidence type="ECO:0000313" key="2">
    <source>
        <dbReference type="EMBL" id="WEK47033.1"/>
    </source>
</evidence>
<dbReference type="AlphaFoldDB" id="A0AAJ6BPV0"/>
<name>A0AAJ6BPV0_9SPHN</name>
<protein>
    <recommendedName>
        <fullName evidence="1">Cobalamin biosynthesis protein CobT VWA domain-containing protein</fullName>
    </recommendedName>
</protein>
<dbReference type="PANTHER" id="PTHR41248">
    <property type="entry name" value="NORD PROTEIN"/>
    <property type="match status" value="1"/>
</dbReference>
<dbReference type="EMBL" id="CP119316">
    <property type="protein sequence ID" value="WEK47033.1"/>
    <property type="molecule type" value="Genomic_DNA"/>
</dbReference>
<evidence type="ECO:0000313" key="3">
    <source>
        <dbReference type="Proteomes" id="UP001218362"/>
    </source>
</evidence>
<accession>A0AAJ6BPV0</accession>
<feature type="domain" description="Cobalamin biosynthesis protein CobT VWA" evidence="1">
    <location>
        <begin position="90"/>
        <end position="274"/>
    </location>
</feature>
<reference evidence="2" key="1">
    <citation type="submission" date="2023-03" db="EMBL/GenBank/DDBJ databases">
        <title>Andean soil-derived lignocellulolytic bacterial consortium as a source of novel taxa and putative plastic-active enzymes.</title>
        <authorList>
            <person name="Diaz-Garcia L."/>
            <person name="Chuvochina M."/>
            <person name="Feuerriegel G."/>
            <person name="Bunk B."/>
            <person name="Sproer C."/>
            <person name="Streit W.R."/>
            <person name="Rodriguez L.M."/>
            <person name="Overmann J."/>
            <person name="Jimenez D.J."/>
        </authorList>
    </citation>
    <scope>NUCLEOTIDE SEQUENCE</scope>
    <source>
        <strain evidence="2">MAG 26</strain>
    </source>
</reference>
<dbReference type="SUPFAM" id="SSF53300">
    <property type="entry name" value="vWA-like"/>
    <property type="match status" value="1"/>
</dbReference>
<gene>
    <name evidence="2" type="ORF">P0Y56_01740</name>
</gene>
<dbReference type="PANTHER" id="PTHR41248:SF1">
    <property type="entry name" value="NORD PROTEIN"/>
    <property type="match status" value="1"/>
</dbReference>
<evidence type="ECO:0000259" key="1">
    <source>
        <dbReference type="Pfam" id="PF11775"/>
    </source>
</evidence>
<proteinExistence type="predicted"/>
<sequence length="307" mass="33674">MLLSSLALFLRSRRRRIAADDPERPYSVYSREFDVECRGSQVVPLLERDGTRFEYPARLTVKDEAARRTIALTAEAEAAPVFAARAEAWGALDWSVAFLIDQSGSMADRMPTVAGQLKALTACLTQLAIPSALFGYTSRGWRGGKARQLWVSNGRPRYPGRLCALLHITYKKFDAPLQDEDWQALLLPDVLRENIDGEAIEWAANLLEGRGEKRRLLVVCSDGAPVDDSTLAENGAGILSRHLQAVVERIANENTISLGAIGIAHRVETIYPIVRRADDPGELPQALADVLDSLLRDGKPSVSAIAS</sequence>
<dbReference type="Pfam" id="PF11775">
    <property type="entry name" value="CobT_C"/>
    <property type="match status" value="1"/>
</dbReference>
<organism evidence="2 3">
    <name type="scientific">Candidatus Andeanibacterium colombiense</name>
    <dbReference type="NCBI Taxonomy" id="3121345"/>
    <lineage>
        <taxon>Bacteria</taxon>
        <taxon>Pseudomonadati</taxon>
        <taxon>Pseudomonadota</taxon>
        <taxon>Alphaproteobacteria</taxon>
        <taxon>Sphingomonadales</taxon>
        <taxon>Sphingomonadaceae</taxon>
        <taxon>Candidatus Andeanibacterium</taxon>
    </lineage>
</organism>
<dbReference type="InterPro" id="IPR025861">
    <property type="entry name" value="CobT_VWA_dom"/>
</dbReference>